<keyword evidence="6" id="KW-0028">Amino-acid biosynthesis</keyword>
<dbReference type="FunFam" id="3.40.718.10:FF:000006">
    <property type="entry name" value="3-isopropylmalate dehydrogenase"/>
    <property type="match status" value="1"/>
</dbReference>
<evidence type="ECO:0000256" key="4">
    <source>
        <dbReference type="ARBA" id="ARBA00013101"/>
    </source>
</evidence>
<evidence type="ECO:0000256" key="11">
    <source>
        <dbReference type="ARBA" id="ARBA00023211"/>
    </source>
</evidence>
<dbReference type="PANTHER" id="PTHR42979:SF1">
    <property type="entry name" value="3-ISOPROPYLMALATE DEHYDROGENASE"/>
    <property type="match status" value="1"/>
</dbReference>
<dbReference type="Proteomes" id="UP000443090">
    <property type="component" value="Unassembled WGS sequence"/>
</dbReference>
<evidence type="ECO:0000256" key="13">
    <source>
        <dbReference type="RuleBase" id="RU004443"/>
    </source>
</evidence>
<dbReference type="SMART" id="SM01329">
    <property type="entry name" value="Iso_dh"/>
    <property type="match status" value="1"/>
</dbReference>
<evidence type="ECO:0000256" key="12">
    <source>
        <dbReference type="ARBA" id="ARBA00023304"/>
    </source>
</evidence>
<dbReference type="PANTHER" id="PTHR42979">
    <property type="entry name" value="3-ISOPROPYLMALATE DEHYDROGENASE"/>
    <property type="match status" value="1"/>
</dbReference>
<dbReference type="GO" id="GO:0009098">
    <property type="term" value="P:L-leucine biosynthetic process"/>
    <property type="evidence" value="ECO:0007669"/>
    <property type="project" value="UniProtKB-UniPathway"/>
</dbReference>
<protein>
    <recommendedName>
        <fullName evidence="4 14">3-isopropylmalate dehydrogenase</fullName>
        <ecNumber evidence="4 14">1.1.1.85</ecNumber>
    </recommendedName>
</protein>
<evidence type="ECO:0000259" key="15">
    <source>
        <dbReference type="SMART" id="SM01329"/>
    </source>
</evidence>
<dbReference type="PROSITE" id="PS00470">
    <property type="entry name" value="IDH_IMDH"/>
    <property type="match status" value="1"/>
</dbReference>
<comment type="subunit">
    <text evidence="3 14">Homodimer.</text>
</comment>
<dbReference type="EC" id="1.1.1.85" evidence="4 14"/>
<evidence type="ECO:0000256" key="6">
    <source>
        <dbReference type="ARBA" id="ARBA00022605"/>
    </source>
</evidence>
<proteinExistence type="inferred from homology"/>
<comment type="function">
    <text evidence="14">Catalyzes the oxidation of 3-carboxy-2-hydroxy-4-methylpentanoate (3-isopropylmalate) to 3-carboxy-4-methyl-2-oxopentanoate. The product decarboxylates to 4-methyl-2 oxopentanoate.</text>
</comment>
<dbReference type="GO" id="GO:0003862">
    <property type="term" value="F:3-isopropylmalate dehydrogenase activity"/>
    <property type="evidence" value="ECO:0007669"/>
    <property type="project" value="UniProtKB-EC"/>
</dbReference>
<evidence type="ECO:0000256" key="5">
    <source>
        <dbReference type="ARBA" id="ARBA00022430"/>
    </source>
</evidence>
<keyword evidence="11" id="KW-0464">Manganese</keyword>
<dbReference type="Pfam" id="PF00180">
    <property type="entry name" value="Iso_dh"/>
    <property type="match status" value="1"/>
</dbReference>
<dbReference type="InterPro" id="IPR019818">
    <property type="entry name" value="IsoCit/isopropylmalate_DH_CS"/>
</dbReference>
<dbReference type="InterPro" id="IPR024084">
    <property type="entry name" value="IsoPropMal-DH-like_dom"/>
</dbReference>
<comment type="similarity">
    <text evidence="2 13">Belongs to the isocitrate and isopropylmalate dehydrogenases family.</text>
</comment>
<comment type="cofactor">
    <cofactor evidence="1">
        <name>Mn(2+)</name>
        <dbReference type="ChEBI" id="CHEBI:29035"/>
    </cofactor>
</comment>
<dbReference type="Gene3D" id="3.40.718.10">
    <property type="entry name" value="Isopropylmalate Dehydrogenase"/>
    <property type="match status" value="1"/>
</dbReference>
<keyword evidence="10 14" id="KW-0520">NAD</keyword>
<name>A0A8H8S3U5_9HELO</name>
<evidence type="ECO:0000256" key="10">
    <source>
        <dbReference type="ARBA" id="ARBA00023027"/>
    </source>
</evidence>
<gene>
    <name evidence="16" type="primary">LEU1</name>
    <name evidence="16" type="ORF">LOCC1_G002562</name>
</gene>
<dbReference type="NCBIfam" id="TIGR00169">
    <property type="entry name" value="leuB"/>
    <property type="match status" value="1"/>
</dbReference>
<dbReference type="SUPFAM" id="SSF53659">
    <property type="entry name" value="Isocitrate/Isopropylmalate dehydrogenase-like"/>
    <property type="match status" value="1"/>
</dbReference>
<evidence type="ECO:0000256" key="7">
    <source>
        <dbReference type="ARBA" id="ARBA00022723"/>
    </source>
</evidence>
<accession>A0A8H8S3U5</accession>
<evidence type="ECO:0000313" key="16">
    <source>
        <dbReference type="EMBL" id="TVY47540.1"/>
    </source>
</evidence>
<comment type="caution">
    <text evidence="16">The sequence shown here is derived from an EMBL/GenBank/DDBJ whole genome shotgun (WGS) entry which is preliminary data.</text>
</comment>
<comment type="cofactor">
    <cofactor evidence="14">
        <name>Mg(2+)</name>
        <dbReference type="ChEBI" id="CHEBI:18420"/>
    </cofactor>
    <cofactor evidence="14">
        <name>Mn(2+)</name>
        <dbReference type="ChEBI" id="CHEBI:29035"/>
    </cofactor>
    <text evidence="14">Binds 1 Mg(2+) or Mn(2+) ion per subunit.</text>
</comment>
<dbReference type="GO" id="GO:0005829">
    <property type="term" value="C:cytosol"/>
    <property type="evidence" value="ECO:0007669"/>
    <property type="project" value="TreeGrafter"/>
</dbReference>
<comment type="pathway">
    <text evidence="14">Amino-acid biosynthesis; L-leucine biosynthesis; L-leucine from 3-methyl-2-oxobutanoate: step 3/4.</text>
</comment>
<reference evidence="16 17" key="1">
    <citation type="submission" date="2018-05" db="EMBL/GenBank/DDBJ databases">
        <title>Genome sequencing and assembly of the regulated plant pathogen Lachnellula willkommii and related sister species for the development of diagnostic species identification markers.</title>
        <authorList>
            <person name="Giroux E."/>
            <person name="Bilodeau G."/>
        </authorList>
    </citation>
    <scope>NUCLEOTIDE SEQUENCE [LARGE SCALE GENOMIC DNA]</scope>
    <source>
        <strain evidence="16 17">CBS 160.35</strain>
    </source>
</reference>
<comment type="catalytic activity">
    <reaction evidence="14">
        <text>(2R,3S)-3-isopropylmalate + NAD(+) = 4-methyl-2-oxopentanoate + CO2 + NADH</text>
        <dbReference type="Rhea" id="RHEA:32271"/>
        <dbReference type="ChEBI" id="CHEBI:16526"/>
        <dbReference type="ChEBI" id="CHEBI:17865"/>
        <dbReference type="ChEBI" id="CHEBI:35121"/>
        <dbReference type="ChEBI" id="CHEBI:57540"/>
        <dbReference type="ChEBI" id="CHEBI:57945"/>
        <dbReference type="EC" id="1.1.1.85"/>
    </reaction>
</comment>
<sequence length="369" mass="39116">MATHNIVVFAGDHCGPEVVKEAVKILKVVEAGRPGAGKFNFQDHLLGGASIDATGEPLTTEALEAAKAADAVLLGAIGGPKWGTGKVRPEQGLLALRKNMGTFGNLRPCNFASESLVDISPLKAEVCRGTDINIIRELTGGIYFGDRKEDDGDGIAWDVEPYSRPEIERITRLGAHLALQHDPPLPVWSLDKANVLATSRLWRKTVTEVMANEFPQLKIGHHLIDSAAMLMVKNPRALNGIVVTSNLFGDIISDEASVIPGSIGLLPSASLSGIPDGKSRCNGIYEPIHGSAPDISGQGLVNPVGTILSVAMMLNYSLNLPAEAKAVEEAVRRTIENGIRTKDIGGTSSTSEVGDAVAEELKKVLSELK</sequence>
<dbReference type="UniPathway" id="UPA00048">
    <property type="reaction ID" value="UER00072"/>
</dbReference>
<evidence type="ECO:0000256" key="3">
    <source>
        <dbReference type="ARBA" id="ARBA00011738"/>
    </source>
</evidence>
<evidence type="ECO:0000256" key="1">
    <source>
        <dbReference type="ARBA" id="ARBA00001936"/>
    </source>
</evidence>
<keyword evidence="5 14" id="KW-0432">Leucine biosynthesis</keyword>
<evidence type="ECO:0000256" key="8">
    <source>
        <dbReference type="ARBA" id="ARBA00022842"/>
    </source>
</evidence>
<dbReference type="AlphaFoldDB" id="A0A8H8S3U5"/>
<keyword evidence="9 13" id="KW-0560">Oxidoreductase</keyword>
<keyword evidence="17" id="KW-1185">Reference proteome</keyword>
<evidence type="ECO:0000256" key="2">
    <source>
        <dbReference type="ARBA" id="ARBA00007769"/>
    </source>
</evidence>
<evidence type="ECO:0000313" key="17">
    <source>
        <dbReference type="Proteomes" id="UP000443090"/>
    </source>
</evidence>
<dbReference type="OrthoDB" id="419183at2759"/>
<keyword evidence="8" id="KW-0460">Magnesium</keyword>
<dbReference type="EMBL" id="QGMI01000086">
    <property type="protein sequence ID" value="TVY47540.1"/>
    <property type="molecule type" value="Genomic_DNA"/>
</dbReference>
<dbReference type="GO" id="GO:0051287">
    <property type="term" value="F:NAD binding"/>
    <property type="evidence" value="ECO:0007669"/>
    <property type="project" value="InterPro"/>
</dbReference>
<dbReference type="InterPro" id="IPR004429">
    <property type="entry name" value="Isopropylmalate_DH"/>
</dbReference>
<dbReference type="GO" id="GO:0000287">
    <property type="term" value="F:magnesium ion binding"/>
    <property type="evidence" value="ECO:0007669"/>
    <property type="project" value="InterPro"/>
</dbReference>
<keyword evidence="12 14" id="KW-0100">Branched-chain amino acid biosynthesis</keyword>
<keyword evidence="7 14" id="KW-0479">Metal-binding</keyword>
<evidence type="ECO:0000256" key="9">
    <source>
        <dbReference type="ARBA" id="ARBA00023002"/>
    </source>
</evidence>
<evidence type="ECO:0000256" key="14">
    <source>
        <dbReference type="RuleBase" id="RU004445"/>
    </source>
</evidence>
<feature type="domain" description="Isopropylmalate dehydrogenase-like" evidence="15">
    <location>
        <begin position="5"/>
        <end position="357"/>
    </location>
</feature>
<organism evidence="16 17">
    <name type="scientific">Lachnellula occidentalis</name>
    <dbReference type="NCBI Taxonomy" id="215460"/>
    <lineage>
        <taxon>Eukaryota</taxon>
        <taxon>Fungi</taxon>
        <taxon>Dikarya</taxon>
        <taxon>Ascomycota</taxon>
        <taxon>Pezizomycotina</taxon>
        <taxon>Leotiomycetes</taxon>
        <taxon>Helotiales</taxon>
        <taxon>Lachnaceae</taxon>
        <taxon>Lachnellula</taxon>
    </lineage>
</organism>